<comment type="caution">
    <text evidence="1">The sequence shown here is derived from an EMBL/GenBank/DDBJ whole genome shotgun (WGS) entry which is preliminary data.</text>
</comment>
<dbReference type="Proteomes" id="UP001162164">
    <property type="component" value="Unassembled WGS sequence"/>
</dbReference>
<gene>
    <name evidence="1" type="ORF">NQ317_005239</name>
</gene>
<protein>
    <submittedName>
        <fullName evidence="1">Uncharacterized protein</fullName>
    </submittedName>
</protein>
<keyword evidence="2" id="KW-1185">Reference proteome</keyword>
<reference evidence="1" key="1">
    <citation type="journal article" date="2023" name="Insect Mol. Biol.">
        <title>Genome sequencing provides insights into the evolution of gene families encoding plant cell wall-degrading enzymes in longhorned beetles.</title>
        <authorList>
            <person name="Shin N.R."/>
            <person name="Okamura Y."/>
            <person name="Kirsch R."/>
            <person name="Pauchet Y."/>
        </authorList>
    </citation>
    <scope>NUCLEOTIDE SEQUENCE</scope>
    <source>
        <strain evidence="1">MMC_N1</strain>
    </source>
</reference>
<accession>A0ABQ9JSG7</accession>
<evidence type="ECO:0000313" key="1">
    <source>
        <dbReference type="EMBL" id="KAJ8980317.1"/>
    </source>
</evidence>
<evidence type="ECO:0000313" key="2">
    <source>
        <dbReference type="Proteomes" id="UP001162164"/>
    </source>
</evidence>
<proteinExistence type="predicted"/>
<name>A0ABQ9JSG7_9CUCU</name>
<sequence length="67" mass="7228">MVEFVGFLIMYYPTDKWWIPYLNLEFFQPRSWLLRSAGGGGTGGTGGGSSGAGVELAIISRQAAADR</sequence>
<dbReference type="EMBL" id="JAPWTJ010000268">
    <property type="protein sequence ID" value="KAJ8980317.1"/>
    <property type="molecule type" value="Genomic_DNA"/>
</dbReference>
<organism evidence="1 2">
    <name type="scientific">Molorchus minor</name>
    <dbReference type="NCBI Taxonomy" id="1323400"/>
    <lineage>
        <taxon>Eukaryota</taxon>
        <taxon>Metazoa</taxon>
        <taxon>Ecdysozoa</taxon>
        <taxon>Arthropoda</taxon>
        <taxon>Hexapoda</taxon>
        <taxon>Insecta</taxon>
        <taxon>Pterygota</taxon>
        <taxon>Neoptera</taxon>
        <taxon>Endopterygota</taxon>
        <taxon>Coleoptera</taxon>
        <taxon>Polyphaga</taxon>
        <taxon>Cucujiformia</taxon>
        <taxon>Chrysomeloidea</taxon>
        <taxon>Cerambycidae</taxon>
        <taxon>Lamiinae</taxon>
        <taxon>Monochamini</taxon>
        <taxon>Molorchus</taxon>
    </lineage>
</organism>